<proteinExistence type="predicted"/>
<evidence type="ECO:0000313" key="6">
    <source>
        <dbReference type="EMBL" id="GCB64359.1"/>
    </source>
</evidence>
<dbReference type="Proteomes" id="UP000288216">
    <property type="component" value="Unassembled WGS sequence"/>
</dbReference>
<gene>
    <name evidence="6" type="ORF">scyTo_0011735</name>
</gene>
<evidence type="ECO:0000256" key="5">
    <source>
        <dbReference type="SAM" id="Phobius"/>
    </source>
</evidence>
<name>A0A401NU24_SCYTO</name>
<feature type="transmembrane region" description="Helical" evidence="5">
    <location>
        <begin position="205"/>
        <end position="225"/>
    </location>
</feature>
<dbReference type="EMBL" id="BFAA01005445">
    <property type="protein sequence ID" value="GCB64359.1"/>
    <property type="molecule type" value="Genomic_DNA"/>
</dbReference>
<reference evidence="6 7" key="1">
    <citation type="journal article" date="2018" name="Nat. Ecol. Evol.">
        <title>Shark genomes provide insights into elasmobranch evolution and the origin of vertebrates.</title>
        <authorList>
            <person name="Hara Y"/>
            <person name="Yamaguchi K"/>
            <person name="Onimaru K"/>
            <person name="Kadota M"/>
            <person name="Koyanagi M"/>
            <person name="Keeley SD"/>
            <person name="Tatsumi K"/>
            <person name="Tanaka K"/>
            <person name="Motone F"/>
            <person name="Kageyama Y"/>
            <person name="Nozu R"/>
            <person name="Adachi N"/>
            <person name="Nishimura O"/>
            <person name="Nakagawa R"/>
            <person name="Tanegashima C"/>
            <person name="Kiyatake I"/>
            <person name="Matsumoto R"/>
            <person name="Murakumo K"/>
            <person name="Nishida K"/>
            <person name="Terakita A"/>
            <person name="Kuratani S"/>
            <person name="Sato K"/>
            <person name="Hyodo S Kuraku.S."/>
        </authorList>
    </citation>
    <scope>NUCLEOTIDE SEQUENCE [LARGE SCALE GENOMIC DNA]</scope>
</reference>
<comment type="subcellular location">
    <subcellularLocation>
        <location evidence="1">Membrane</location>
        <topology evidence="1">Multi-pass membrane protein</topology>
    </subcellularLocation>
</comment>
<dbReference type="Gene3D" id="1.20.1250.20">
    <property type="entry name" value="MFS general substrate transporter like domains"/>
    <property type="match status" value="1"/>
</dbReference>
<protein>
    <recommendedName>
        <fullName evidence="8">Major facilitator superfamily (MFS) profile domain-containing protein</fullName>
    </recommendedName>
</protein>
<dbReference type="OrthoDB" id="3936150at2759"/>
<evidence type="ECO:0008006" key="8">
    <source>
        <dbReference type="Google" id="ProtNLM"/>
    </source>
</evidence>
<evidence type="ECO:0000256" key="1">
    <source>
        <dbReference type="ARBA" id="ARBA00004141"/>
    </source>
</evidence>
<dbReference type="GO" id="GO:0016020">
    <property type="term" value="C:membrane"/>
    <property type="evidence" value="ECO:0007669"/>
    <property type="project" value="UniProtKB-SubCell"/>
</dbReference>
<keyword evidence="4 5" id="KW-0472">Membrane</keyword>
<keyword evidence="2 5" id="KW-0812">Transmembrane</keyword>
<dbReference type="Pfam" id="PF00083">
    <property type="entry name" value="Sugar_tr"/>
    <property type="match status" value="1"/>
</dbReference>
<feature type="transmembrane region" description="Helical" evidence="5">
    <location>
        <begin position="142"/>
        <end position="166"/>
    </location>
</feature>
<dbReference type="AlphaFoldDB" id="A0A401NU24"/>
<feature type="transmembrane region" description="Helical" evidence="5">
    <location>
        <begin position="58"/>
        <end position="77"/>
    </location>
</feature>
<accession>A0A401NU24</accession>
<dbReference type="GO" id="GO:0022857">
    <property type="term" value="F:transmembrane transporter activity"/>
    <property type="evidence" value="ECO:0007669"/>
    <property type="project" value="InterPro"/>
</dbReference>
<feature type="transmembrane region" description="Helical" evidence="5">
    <location>
        <begin position="117"/>
        <end position="136"/>
    </location>
</feature>
<keyword evidence="7" id="KW-1185">Reference proteome</keyword>
<evidence type="ECO:0000256" key="3">
    <source>
        <dbReference type="ARBA" id="ARBA00022989"/>
    </source>
</evidence>
<comment type="caution">
    <text evidence="6">The sequence shown here is derived from an EMBL/GenBank/DDBJ whole genome shotgun (WGS) entry which is preliminary data.</text>
</comment>
<evidence type="ECO:0000313" key="7">
    <source>
        <dbReference type="Proteomes" id="UP000288216"/>
    </source>
</evidence>
<evidence type="ECO:0000256" key="4">
    <source>
        <dbReference type="ARBA" id="ARBA00023136"/>
    </source>
</evidence>
<dbReference type="InterPro" id="IPR036259">
    <property type="entry name" value="MFS_trans_sf"/>
</dbReference>
<feature type="transmembrane region" description="Helical" evidence="5">
    <location>
        <begin position="178"/>
        <end position="199"/>
    </location>
</feature>
<feature type="transmembrane region" description="Helical" evidence="5">
    <location>
        <begin position="89"/>
        <end position="110"/>
    </location>
</feature>
<dbReference type="STRING" id="75743.A0A401NU24"/>
<dbReference type="SUPFAM" id="SSF103473">
    <property type="entry name" value="MFS general substrate transporter"/>
    <property type="match status" value="1"/>
</dbReference>
<organism evidence="6 7">
    <name type="scientific">Scyliorhinus torazame</name>
    <name type="common">Cloudy catshark</name>
    <name type="synonym">Catulus torazame</name>
    <dbReference type="NCBI Taxonomy" id="75743"/>
    <lineage>
        <taxon>Eukaryota</taxon>
        <taxon>Metazoa</taxon>
        <taxon>Chordata</taxon>
        <taxon>Craniata</taxon>
        <taxon>Vertebrata</taxon>
        <taxon>Chondrichthyes</taxon>
        <taxon>Elasmobranchii</taxon>
        <taxon>Galeomorphii</taxon>
        <taxon>Galeoidea</taxon>
        <taxon>Carcharhiniformes</taxon>
        <taxon>Scyliorhinidae</taxon>
        <taxon>Scyliorhinus</taxon>
    </lineage>
</organism>
<dbReference type="InterPro" id="IPR005828">
    <property type="entry name" value="MFS_sugar_transport-like"/>
</dbReference>
<sequence>MLNGRVQEAEAILRYIAKKNGMTPPAVLFNDLELEDMKAKSKQSHSIIHLVKIRKVRAITIINFLMWMILSGVYFGLSLNTSNLHGDDYLNCFLSAAIEVPAYGAAWLFLRRFPRRFSLSGSFSLAGIVLFSIQLIPSNLSVISTVLVMIGKFGIASAFAIVYVYCAELYATTIRNMGVGMSTTASRVGSIISPYIFYLDTYHEFLPFILMGSLAMSSAIGVLFLPETVNVPLPDTIDQMQTMNGFKCRSNDRNHNQFNINETSGEANVVVSIKEEI</sequence>
<keyword evidence="3 5" id="KW-1133">Transmembrane helix</keyword>
<evidence type="ECO:0000256" key="2">
    <source>
        <dbReference type="ARBA" id="ARBA00022692"/>
    </source>
</evidence>
<dbReference type="PANTHER" id="PTHR24064">
    <property type="entry name" value="SOLUTE CARRIER FAMILY 22 MEMBER"/>
    <property type="match status" value="1"/>
</dbReference>
<dbReference type="OMA" id="EIETTHM"/>